<keyword evidence="1" id="KW-0328">Glycosyltransferase</keyword>
<evidence type="ECO:0000256" key="2">
    <source>
        <dbReference type="ARBA" id="ARBA00022679"/>
    </source>
</evidence>
<dbReference type="Proteomes" id="UP000192652">
    <property type="component" value="Unassembled WGS sequence"/>
</dbReference>
<comment type="caution">
    <text evidence="5">The sequence shown here is derived from an EMBL/GenBank/DDBJ whole genome shotgun (WGS) entry which is preliminary data.</text>
</comment>
<evidence type="ECO:0000313" key="6">
    <source>
        <dbReference type="Proteomes" id="UP000192652"/>
    </source>
</evidence>
<reference evidence="5 6" key="1">
    <citation type="journal article" date="2017" name="Antonie Van Leeuwenhoek">
        <title>Rhizobium rhizosphaerae sp. nov., a novel species isolated from rice rhizosphere.</title>
        <authorList>
            <person name="Zhao J.J."/>
            <person name="Zhang J."/>
            <person name="Zhang R.J."/>
            <person name="Zhang C.W."/>
            <person name="Yin H.Q."/>
            <person name="Zhang X.X."/>
        </authorList>
    </citation>
    <scope>NUCLEOTIDE SEQUENCE [LARGE SCALE GENOMIC DNA]</scope>
    <source>
        <strain evidence="5 6">RD15</strain>
    </source>
</reference>
<feature type="domain" description="Glycosyltransferase 61 catalytic" evidence="4">
    <location>
        <begin position="225"/>
        <end position="319"/>
    </location>
</feature>
<keyword evidence="6" id="KW-1185">Reference proteome</keyword>
<evidence type="ECO:0000259" key="4">
    <source>
        <dbReference type="Pfam" id="PF04577"/>
    </source>
</evidence>
<dbReference type="EMBL" id="MSPX01000004">
    <property type="protein sequence ID" value="OQP87249.1"/>
    <property type="molecule type" value="Genomic_DNA"/>
</dbReference>
<evidence type="ECO:0000256" key="1">
    <source>
        <dbReference type="ARBA" id="ARBA00022676"/>
    </source>
</evidence>
<accession>A0ABX3PFB9</accession>
<dbReference type="Pfam" id="PF04577">
    <property type="entry name" value="Glyco_transf_61"/>
    <property type="match status" value="1"/>
</dbReference>
<organism evidence="5 6">
    <name type="scientific">Xaviernesmea rhizosphaerae</name>
    <dbReference type="NCBI Taxonomy" id="1672749"/>
    <lineage>
        <taxon>Bacteria</taxon>
        <taxon>Pseudomonadati</taxon>
        <taxon>Pseudomonadota</taxon>
        <taxon>Alphaproteobacteria</taxon>
        <taxon>Hyphomicrobiales</taxon>
        <taxon>Rhizobiaceae</taxon>
        <taxon>Rhizobium/Agrobacterium group</taxon>
        <taxon>Xaviernesmea</taxon>
    </lineage>
</organism>
<protein>
    <recommendedName>
        <fullName evidence="4">Glycosyltransferase 61 catalytic domain-containing protein</fullName>
    </recommendedName>
</protein>
<keyword evidence="2" id="KW-0808">Transferase</keyword>
<keyword evidence="3" id="KW-0325">Glycoprotein</keyword>
<dbReference type="InterPro" id="IPR049625">
    <property type="entry name" value="Glyco_transf_61_cat"/>
</dbReference>
<gene>
    <name evidence="5" type="ORF">BTR14_07495</name>
</gene>
<dbReference type="InterPro" id="IPR007657">
    <property type="entry name" value="Glycosyltransferase_61"/>
</dbReference>
<name>A0ABX3PFB9_9HYPH</name>
<evidence type="ECO:0000313" key="5">
    <source>
        <dbReference type="EMBL" id="OQP87249.1"/>
    </source>
</evidence>
<proteinExistence type="predicted"/>
<sequence>MRHVSLTTGEDIRQFCEDLVEITPDERFVRRAPMFVLDFSEDGLRHNLLSQQEQHAPRCSLYTVRNASVRGVECVVTAQGRVLTRFEQDEARRLELFSLGIMDQFGSPNSGIVWRDGTTGLEERDEVTLSGEFALISPEEAYNYGMWLVELVPYVHHLRSRNYGGKYLAFAETEWQRAFLEFLGIAPLTQRQHAGQAYRIDGTLAAFRHHYRNLVLSSKDREAFEALRLSQQIADNPIQHDKLFISRKRRSDLNPSYRRLVNEDALLAAVAELGFTIIEPEYLSFSDQISLFSKAKVIVGLGGAGMFNCVFCAPGTKIVTIESSTNWIEAHANLFASCGLDYGVIFGTGLKEDSANPHRPWQIDVARARAALASL</sequence>
<dbReference type="RefSeq" id="WP_081175160.1">
    <property type="nucleotide sequence ID" value="NZ_MSPX01000004.1"/>
</dbReference>
<evidence type="ECO:0000256" key="3">
    <source>
        <dbReference type="ARBA" id="ARBA00023180"/>
    </source>
</evidence>
<dbReference type="PANTHER" id="PTHR20961">
    <property type="entry name" value="GLYCOSYLTRANSFERASE"/>
    <property type="match status" value="1"/>
</dbReference>